<name>A0A8H4A1M7_GIGMA</name>
<dbReference type="SMART" id="SM00355">
    <property type="entry name" value="ZnF_C2H2"/>
    <property type="match status" value="2"/>
</dbReference>
<dbReference type="Proteomes" id="UP000439903">
    <property type="component" value="Unassembled WGS sequence"/>
</dbReference>
<organism evidence="2 3">
    <name type="scientific">Gigaspora margarita</name>
    <dbReference type="NCBI Taxonomy" id="4874"/>
    <lineage>
        <taxon>Eukaryota</taxon>
        <taxon>Fungi</taxon>
        <taxon>Fungi incertae sedis</taxon>
        <taxon>Mucoromycota</taxon>
        <taxon>Glomeromycotina</taxon>
        <taxon>Glomeromycetes</taxon>
        <taxon>Diversisporales</taxon>
        <taxon>Gigasporaceae</taxon>
        <taxon>Gigaspora</taxon>
    </lineage>
</organism>
<dbReference type="EMBL" id="WTPW01002027">
    <property type="protein sequence ID" value="KAF0400946.1"/>
    <property type="molecule type" value="Genomic_DNA"/>
</dbReference>
<feature type="domain" description="C2H2-type" evidence="1">
    <location>
        <begin position="50"/>
        <end position="74"/>
    </location>
</feature>
<evidence type="ECO:0000313" key="3">
    <source>
        <dbReference type="Proteomes" id="UP000439903"/>
    </source>
</evidence>
<accession>A0A8H4A1M7</accession>
<protein>
    <recommendedName>
        <fullName evidence="1">C2H2-type domain-containing protein</fullName>
    </recommendedName>
</protein>
<evidence type="ECO:0000313" key="2">
    <source>
        <dbReference type="EMBL" id="KAF0400946.1"/>
    </source>
</evidence>
<keyword evidence="3" id="KW-1185">Reference proteome</keyword>
<dbReference type="InterPro" id="IPR013087">
    <property type="entry name" value="Znf_C2H2_type"/>
</dbReference>
<feature type="domain" description="C2H2-type" evidence="1">
    <location>
        <begin position="11"/>
        <end position="35"/>
    </location>
</feature>
<gene>
    <name evidence="2" type="ORF">F8M41_009501</name>
</gene>
<sequence length="206" mass="24171">MKQYNLASTRISCSLCQHKTFKNERGLRIHWQRTHQSKNTQNFASTNSRIFCVLCPRKSYKNQKGLNHHEAIVHSHYNTPQAELISQPSEAISEFRSILVYIIQTKLKTSAKEAGQQIITIPYLESQFVGVFNSFINRYSPSRRWYNCIFSGIGAYECLSQIFGDEKWGVREYKNKQQTWVILNRSEECLEHYNKRESLSQPKLEI</sequence>
<dbReference type="AlphaFoldDB" id="A0A8H4A1M7"/>
<evidence type="ECO:0000259" key="1">
    <source>
        <dbReference type="SMART" id="SM00355"/>
    </source>
</evidence>
<dbReference type="OrthoDB" id="2331676at2759"/>
<proteinExistence type="predicted"/>
<reference evidence="2 3" key="1">
    <citation type="journal article" date="2019" name="Environ. Microbiol.">
        <title>At the nexus of three kingdoms: the genome of the mycorrhizal fungus Gigaspora margarita provides insights into plant, endobacterial and fungal interactions.</title>
        <authorList>
            <person name="Venice F."/>
            <person name="Ghignone S."/>
            <person name="Salvioli di Fossalunga A."/>
            <person name="Amselem J."/>
            <person name="Novero M."/>
            <person name="Xianan X."/>
            <person name="Sedzielewska Toro K."/>
            <person name="Morin E."/>
            <person name="Lipzen A."/>
            <person name="Grigoriev I.V."/>
            <person name="Henrissat B."/>
            <person name="Martin F.M."/>
            <person name="Bonfante P."/>
        </authorList>
    </citation>
    <scope>NUCLEOTIDE SEQUENCE [LARGE SCALE GENOMIC DNA]</scope>
    <source>
        <strain evidence="2 3">BEG34</strain>
    </source>
</reference>
<comment type="caution">
    <text evidence="2">The sequence shown here is derived from an EMBL/GenBank/DDBJ whole genome shotgun (WGS) entry which is preliminary data.</text>
</comment>